<dbReference type="EMBL" id="CP042392">
    <property type="protein sequence ID" value="QEA52215.1"/>
    <property type="molecule type" value="Genomic_DNA"/>
</dbReference>
<name>A0A5B8TEJ5_9LACO</name>
<protein>
    <submittedName>
        <fullName evidence="2">ATP-binding protein</fullName>
    </submittedName>
</protein>
<organism evidence="2 3">
    <name type="scientific">Loigolactobacillus coryniformis</name>
    <dbReference type="NCBI Taxonomy" id="1610"/>
    <lineage>
        <taxon>Bacteria</taxon>
        <taxon>Bacillati</taxon>
        <taxon>Bacillota</taxon>
        <taxon>Bacilli</taxon>
        <taxon>Lactobacillales</taxon>
        <taxon>Lactobacillaceae</taxon>
        <taxon>Loigolactobacillus</taxon>
    </lineage>
</organism>
<accession>A0A5B8TEJ5</accession>
<dbReference type="InterPro" id="IPR025420">
    <property type="entry name" value="DUF4143"/>
</dbReference>
<dbReference type="Pfam" id="PF13635">
    <property type="entry name" value="DUF4143"/>
    <property type="match status" value="1"/>
</dbReference>
<dbReference type="GO" id="GO:0005524">
    <property type="term" value="F:ATP binding"/>
    <property type="evidence" value="ECO:0007669"/>
    <property type="project" value="UniProtKB-KW"/>
</dbReference>
<reference evidence="2 3" key="1">
    <citation type="submission" date="2019-06" db="EMBL/GenBank/DDBJ databases">
        <title>Genome analyses of bacteria isolated from kimchi.</title>
        <authorList>
            <person name="Lee S."/>
            <person name="Ahn S."/>
            <person name="Roh S."/>
        </authorList>
    </citation>
    <scope>NUCLEOTIDE SEQUENCE [LARGE SCALE GENOMIC DNA]</scope>
    <source>
        <strain evidence="2 3">CBA3616</strain>
    </source>
</reference>
<gene>
    <name evidence="2" type="ORF">FGL77_02005</name>
</gene>
<keyword evidence="2" id="KW-0547">Nucleotide-binding</keyword>
<dbReference type="PANTHER" id="PTHR33295:SF20">
    <property type="entry name" value="ATPASE"/>
    <property type="match status" value="1"/>
</dbReference>
<keyword evidence="2" id="KW-0067">ATP-binding</keyword>
<feature type="domain" description="DUF4143" evidence="1">
    <location>
        <begin position="51"/>
        <end position="190"/>
    </location>
</feature>
<dbReference type="AlphaFoldDB" id="A0A5B8TEJ5"/>
<evidence type="ECO:0000259" key="1">
    <source>
        <dbReference type="Pfam" id="PF13635"/>
    </source>
</evidence>
<dbReference type="RefSeq" id="WP_146987942.1">
    <property type="nucleotide sequence ID" value="NZ_CP042392.1"/>
</dbReference>
<sequence>MLSKNIDPESRTVDRAFKEYAQFGGFPAVTLANEAVKDQILKEIYDTVLLNDVSLRGSVRDIGSLKAVVGFLADNTGQLVQPNKIANTLKAEGLAISPHTISRYLELLADAFLFYRARQYDLRGRQYLRTAGKYFMIDPGLRRIATDRRAGNFSNQLENIVYTELQRRGYTIDVGKLGAQEIDFIARKNAAILYVSRAA</sequence>
<proteinExistence type="predicted"/>
<evidence type="ECO:0000313" key="2">
    <source>
        <dbReference type="EMBL" id="QEA52215.1"/>
    </source>
</evidence>
<dbReference type="Proteomes" id="UP000321772">
    <property type="component" value="Chromosome"/>
</dbReference>
<evidence type="ECO:0000313" key="3">
    <source>
        <dbReference type="Proteomes" id="UP000321772"/>
    </source>
</evidence>
<dbReference type="PANTHER" id="PTHR33295">
    <property type="entry name" value="ATPASE"/>
    <property type="match status" value="1"/>
</dbReference>